<dbReference type="Proteomes" id="UP000694863">
    <property type="component" value="Unplaced"/>
</dbReference>
<gene>
    <name evidence="2" type="primary">DGLUCY</name>
</gene>
<sequence>MSLVSHLRSGLLPSVIRSVPRRQPSIRNLSGMAGGPQPASVVVLHRSLAAAFDSFCQANRGPLPLLGRSEPGMWPWPSLGAVLDTRSSCPRFWRYESGLCTGSLASLEEYSEQLKDMVTFVLDCGFSPEEACKAAGLPGRDPAGHWLAAAYKTTVPCSPSAGFGCPLVVTVRPIPQDQLGRLVQASGALGGERGLPIHIGNPDLLGIKDLARPDYGEPVTCQPGDVPVFWPSQLTSLEAVSSCQTPLAFTSAPGHTILANRRAVEARTARPSPEDMPEAHRISQDPLHYSITSTSAVKKIRHLETLIAVDPGSRGIGHLLCQDELLRASLSLSHASSMLLTTGFPTHFTHEPPEENDGPPGALALGAFLQALGKKVSMVVDRRALDLHEKLIKEAVEQGVLKSRIPLLTYQGGSVGEAQAFLCEDEDPKTPRAADGFSPPAFGEQPSAQAPSDQGVSNWGGYALACALFILNTCSVHGRYLRRAVGLPRAPGDQVWAQALPSITKEETFLSILMKHRVRSGVSGVVGMEVDGLPFHGTHAEMIQKLMGITMARP</sequence>
<proteinExistence type="predicted"/>
<keyword evidence="1" id="KW-1185">Reference proteome</keyword>
<name>A0AC55CX33_ECHTE</name>
<accession>A0AC55CX33</accession>
<evidence type="ECO:0000313" key="1">
    <source>
        <dbReference type="Proteomes" id="UP000694863"/>
    </source>
</evidence>
<dbReference type="RefSeq" id="XP_045144061.1">
    <property type="nucleotide sequence ID" value="XM_045288126.1"/>
</dbReference>
<reference evidence="2" key="1">
    <citation type="submission" date="2025-08" db="UniProtKB">
        <authorList>
            <consortium name="RefSeq"/>
        </authorList>
    </citation>
    <scope>IDENTIFICATION</scope>
</reference>
<evidence type="ECO:0000313" key="2">
    <source>
        <dbReference type="RefSeq" id="XP_045144061.1"/>
    </source>
</evidence>
<protein>
    <submittedName>
        <fullName evidence="2">D-glutamate cyclase, mitochondrial</fullName>
    </submittedName>
</protein>
<organism evidence="1 2">
    <name type="scientific">Echinops telfairi</name>
    <name type="common">Lesser hedgehog tenrec</name>
    <dbReference type="NCBI Taxonomy" id="9371"/>
    <lineage>
        <taxon>Eukaryota</taxon>
        <taxon>Metazoa</taxon>
        <taxon>Chordata</taxon>
        <taxon>Craniata</taxon>
        <taxon>Vertebrata</taxon>
        <taxon>Euteleostomi</taxon>
        <taxon>Mammalia</taxon>
        <taxon>Eutheria</taxon>
        <taxon>Afrotheria</taxon>
        <taxon>Tenrecidae</taxon>
        <taxon>Tenrecinae</taxon>
        <taxon>Echinops</taxon>
    </lineage>
</organism>